<dbReference type="RefSeq" id="XP_031751635.1">
    <property type="nucleotide sequence ID" value="XM_031895775.1"/>
</dbReference>
<feature type="coiled-coil region" evidence="4">
    <location>
        <begin position="111"/>
        <end position="142"/>
    </location>
</feature>
<dbReference type="Pfam" id="PF15309">
    <property type="entry name" value="ALMS_motif"/>
    <property type="match status" value="1"/>
</dbReference>
<evidence type="ECO:0000313" key="11">
    <source>
        <dbReference type="RefSeq" id="XP_031751637.1"/>
    </source>
</evidence>
<dbReference type="Bgee" id="ENSXETG00000036581">
    <property type="expression patterns" value="Expressed in 4-cell stage embryo and 13 other cell types or tissues"/>
</dbReference>
<evidence type="ECO:0000313" key="7">
    <source>
        <dbReference type="Ensembl" id="ENSXETP00000100614"/>
    </source>
</evidence>
<feature type="coiled-coil region" evidence="4">
    <location>
        <begin position="219"/>
        <end position="284"/>
    </location>
</feature>
<dbReference type="InterPro" id="IPR029299">
    <property type="entry name" value="ALMS_motif"/>
</dbReference>
<feature type="region of interest" description="Disordered" evidence="5">
    <location>
        <begin position="764"/>
        <end position="795"/>
    </location>
</feature>
<dbReference type="RefSeq" id="XP_031751636.1">
    <property type="nucleotide sequence ID" value="XM_031895776.1"/>
</dbReference>
<feature type="region of interest" description="Disordered" evidence="5">
    <location>
        <begin position="1748"/>
        <end position="1782"/>
    </location>
</feature>
<keyword evidence="4" id="KW-0175">Coiled coil</keyword>
<evidence type="ECO:0000256" key="2">
    <source>
        <dbReference type="ARBA" id="ARBA00022490"/>
    </source>
</evidence>
<feature type="compositionally biased region" description="Polar residues" evidence="5">
    <location>
        <begin position="1317"/>
        <end position="1332"/>
    </location>
</feature>
<feature type="coiled-coil region" evidence="4">
    <location>
        <begin position="854"/>
        <end position="910"/>
    </location>
</feature>
<dbReference type="GeneTree" id="ENSGT00940000153123"/>
<sequence>MKRKVANTGVIRLSPNEEALLLKQERERRRKLRLQQVREQEKFIALQIRHNVKERREQELQNLAEELRLEWQASQAEKLRALEKLYVSSLSAIGEGHRQAKENEPDLQAVERQAAANRQKAEKRHREALRELKQHKEKQLREQTWLLKARRKALITEKERAAKIASLPPPPPDPLENIEVLRRFPTVKLCNVDGFSVSHYHLPEPYVDRETDTEQPDARVAAEEEAKRLDALQKEEERERRERMEKAHLRGSHALKKVLLTQDRDKLLKELEQMQQEDLAQRRQVVAQMPQQLFEPAYRREEIQEEWQRELEVAFEDMYTGERRVRGDMVLHLKPQPLPVPSAESFDDDLDLSVDPEPVCETQPQTDAVEEPSHIEKTDDKSREPQSRIVFKRLLNKIRSQQDQWSAKSDVETQSDTVESGSLPNEIHTIHAELHEARKPAPEGIQNMSDSTILAGNAVPRHATEPGTPTKQASDWNKQDLERQKQEQLDLLNRLEEEKKRLEAEYLRVQLQMQKSKQEGMEPPEEEEEEEAAVIPPAVTEPKTMEEPKPAQEPPGLSLNVSTESPHIQIIRQYQQRLIEQNRQHKQSVEEARQRLQEYQQLLKKRYSHLSASRLQPAAKEPVSFAIKPGLAQKPAQHLEDIGGASDSHVRVTSYPGESLAGHLVSLGSSLISAVPVSGQNLFAPSPVSRTAEFGQSGSSPLPHSTEQDNFIPYSSGTIPTQQQYGGAESMTGKDIAANGIKSPKRATPLGNFILEVAAPRLEQYTSSPEEDSISPPYSMYDLEKQSSTSSKGDYDTASDSFYALPSSLSLGLPQNIENIEQEPHVQKVDSVPFGEFSNVHEFRKGLISSTAKMQAQQTQLRDMQLQLEMQRESLLSKQKSQEEGLLQKQKELEDQMRKHQESLEHFLANKESAQGALPPDLCQISNNERLRLMSALLKALGDGKQENLSLGNGSSLRAAGRELKGRPSKPPVTKTKLGPSLEQHELSAILEVETPSGRPSSTGPPEHKNSSSGRQDGAEGGNSSVPPACMQENSRLREAGNYSLGDPDLSRTSTSSNESNRSQTKLSWRQMLSLAAASSHNLTLPDQSWSSSVHSGLSPHPAGTKTAFHFQQPAQERSDWLGAAELGKTGIGYSAQTQAREAFSDHLSTTTISTGSFLTSEKADSSISNLETISDLHKCNFSIINGAEHGNWSTSVNGVPQPTRRDEFPSPEYLSTAPDQRSHIQQIIDKYTRDLSASLERNLSFHTPTAALDVSGNDNHLPSGFYALEPKPDFNVSTTSHSQLNNTGSSQESKNTSQSSFYPSSKEWSSEQSHSFQYPDSSHSPMSSPGITSAQHVDVEITPHVRGDQTLGSSGSFHPLHPECTLNEPPLSSPGLCGCSSAVDDLGNGSMKASKQHALQSSSVDSGNWNTNSSPGAFQPSVEPLRADSHTLLEDLGSFHELMATETTANESELSEHPLTAVGKTKHGDSQQLHELPVLYEALEPAEIEASVGDYPGLGSVPQHSNGDEGAEVESSSLTLKSDTLTEAESSVHPDSSSAISSSAFSLGSFSLLRDTHNARGIMEEPELSLVSFPDSSFAGSEHVTTLTSMSDHHVDPSFAEGCFHPLPAEVDHSMFNMPDWSAAGPSFTDQSTPQHFAALDWTSPVSLQEALLKKKKHFIESSSKRVEQIKQKAAAVGNPVFNSTPNVGVSAQEEASACDEASASDSSTLKKVVEVRVCTPEERKLSEIEMHQRTIRLYNQLDEVKTKKEEKMRKESYARNREKANEFKKKTLEKLRSRRK</sequence>
<feature type="compositionally biased region" description="Basic and acidic residues" evidence="5">
    <location>
        <begin position="371"/>
        <end position="386"/>
    </location>
</feature>
<feature type="region of interest" description="Disordered" evidence="5">
    <location>
        <begin position="1273"/>
        <end position="1332"/>
    </location>
</feature>
<feature type="compositionally biased region" description="Low complexity" evidence="5">
    <location>
        <begin position="1051"/>
        <end position="1063"/>
    </location>
</feature>
<evidence type="ECO:0000256" key="4">
    <source>
        <dbReference type="SAM" id="Coils"/>
    </source>
</evidence>
<feature type="region of interest" description="Disordered" evidence="5">
    <location>
        <begin position="402"/>
        <end position="424"/>
    </location>
</feature>
<keyword evidence="2" id="KW-0963">Cytoplasm</keyword>
<evidence type="ECO:0000313" key="8">
    <source>
        <dbReference type="Proteomes" id="UP000008143"/>
    </source>
</evidence>
<dbReference type="GO" id="GO:0010172">
    <property type="term" value="P:embryonic body morphogenesis"/>
    <property type="evidence" value="ECO:0000315"/>
    <property type="project" value="Xenbase"/>
</dbReference>
<feature type="coiled-coil region" evidence="4">
    <location>
        <begin position="478"/>
        <end position="519"/>
    </location>
</feature>
<feature type="compositionally biased region" description="Polar residues" evidence="5">
    <location>
        <begin position="1084"/>
        <end position="1096"/>
    </location>
</feature>
<feature type="region of interest" description="Disordered" evidence="5">
    <location>
        <begin position="688"/>
        <end position="711"/>
    </location>
</feature>
<proteinExistence type="predicted"/>
<dbReference type="GeneID" id="100379879"/>
<evidence type="ECO:0000313" key="10">
    <source>
        <dbReference type="RefSeq" id="XP_031751636.1"/>
    </source>
</evidence>
<evidence type="ECO:0000259" key="6">
    <source>
        <dbReference type="Pfam" id="PF15309"/>
    </source>
</evidence>
<feature type="compositionally biased region" description="Low complexity" evidence="5">
    <location>
        <begin position="1516"/>
        <end position="1542"/>
    </location>
</feature>
<protein>
    <submittedName>
        <fullName evidence="7">Centrosomal protein 295</fullName>
    </submittedName>
    <submittedName>
        <fullName evidence="9 10">Centrosomal protein of 295 kDa isoform X1</fullName>
    </submittedName>
</protein>
<feature type="region of interest" description="Disordered" evidence="5">
    <location>
        <begin position="542"/>
        <end position="561"/>
    </location>
</feature>
<keyword evidence="3" id="KW-0206">Cytoskeleton</keyword>
<feature type="compositionally biased region" description="Polar residues" evidence="5">
    <location>
        <begin position="1392"/>
        <end position="1417"/>
    </location>
</feature>
<dbReference type="CTD" id="85459"/>
<dbReference type="PANTHER" id="PTHR21553:SF26">
    <property type="entry name" value="ALMS MOTIF DOMAIN-CONTAINING PROTEIN"/>
    <property type="match status" value="1"/>
</dbReference>
<name>A0A6I8SRV2_XENTR</name>
<feature type="region of interest" description="Disordered" evidence="5">
    <location>
        <begin position="962"/>
        <end position="1066"/>
    </location>
</feature>
<feature type="compositionally biased region" description="Polar residues" evidence="5">
    <location>
        <begin position="694"/>
        <end position="711"/>
    </location>
</feature>
<dbReference type="Ensembl" id="ENSXETT00000080847">
    <property type="protein sequence ID" value="ENSXETP00000100614"/>
    <property type="gene ID" value="ENSXETG00000036581"/>
</dbReference>
<gene>
    <name evidence="7 9 10 11 12" type="primary">cep295</name>
    <name evidence="9 10 11" type="synonym">kiaa1731</name>
</gene>
<dbReference type="GO" id="GO:0005814">
    <property type="term" value="C:centriole"/>
    <property type="evidence" value="ECO:0000318"/>
    <property type="project" value="GO_Central"/>
</dbReference>
<keyword evidence="8" id="KW-1185">Reference proteome</keyword>
<dbReference type="GO" id="GO:0005829">
    <property type="term" value="C:cytosol"/>
    <property type="evidence" value="ECO:0000318"/>
    <property type="project" value="GO_Central"/>
</dbReference>
<dbReference type="OMA" id="DNWTSRC"/>
<reference evidence="9 10" key="3">
    <citation type="submission" date="2025-04" db="UniProtKB">
        <authorList>
            <consortium name="RefSeq"/>
        </authorList>
    </citation>
    <scope>IDENTIFICATION</scope>
    <source>
        <strain evidence="9 10">Nigerian</strain>
        <tissue evidence="9 10">Liver and blood</tissue>
    </source>
</reference>
<feature type="region of interest" description="Disordered" evidence="5">
    <location>
        <begin position="1494"/>
        <end position="1542"/>
    </location>
</feature>
<feature type="compositionally biased region" description="Polar residues" evidence="5">
    <location>
        <begin position="1276"/>
        <end position="1289"/>
    </location>
</feature>
<feature type="compositionally biased region" description="Low complexity" evidence="5">
    <location>
        <begin position="995"/>
        <end position="1005"/>
    </location>
</feature>
<feature type="region of interest" description="Disordered" evidence="5">
    <location>
        <begin position="1391"/>
        <end position="1423"/>
    </location>
</feature>
<comment type="subcellular location">
    <subcellularLocation>
        <location evidence="1">Cytoplasm</location>
        <location evidence="1">Cytoskeleton</location>
        <location evidence="1">Microtubule organizing center</location>
        <location evidence="1">Centrosome</location>
    </subcellularLocation>
</comment>
<dbReference type="GO" id="GO:0005813">
    <property type="term" value="C:centrosome"/>
    <property type="evidence" value="ECO:0000318"/>
    <property type="project" value="GO_Central"/>
</dbReference>
<dbReference type="AGR" id="Xenbase:XB-GENE-5961508"/>
<feature type="compositionally biased region" description="Polar residues" evidence="5">
    <location>
        <begin position="402"/>
        <end position="423"/>
    </location>
</feature>
<feature type="compositionally biased region" description="Low complexity" evidence="5">
    <location>
        <begin position="1290"/>
        <end position="1316"/>
    </location>
</feature>
<feature type="coiled-coil region" evidence="4">
    <location>
        <begin position="571"/>
        <end position="602"/>
    </location>
</feature>
<evidence type="ECO:0000256" key="5">
    <source>
        <dbReference type="SAM" id="MobiDB-lite"/>
    </source>
</evidence>
<dbReference type="GO" id="GO:0046599">
    <property type="term" value="P:regulation of centriole replication"/>
    <property type="evidence" value="ECO:0000318"/>
    <property type="project" value="GO_Central"/>
</dbReference>
<evidence type="ECO:0000313" key="12">
    <source>
        <dbReference type="Xenbase" id="XB-GENE-5961508"/>
    </source>
</evidence>
<dbReference type="OrthoDB" id="6359887at2759"/>
<dbReference type="RefSeq" id="XP_031751637.1">
    <property type="nucleotide sequence ID" value="XM_031895777.1"/>
</dbReference>
<dbReference type="Proteomes" id="UP000008143">
    <property type="component" value="Chromosome 2"/>
</dbReference>
<evidence type="ECO:0000313" key="9">
    <source>
        <dbReference type="RefSeq" id="XP_031751635.1"/>
    </source>
</evidence>
<accession>A0A6I8SRV2</accession>
<dbReference type="Xenbase" id="XB-GENE-5961508">
    <property type="gene designation" value="cep295"/>
</dbReference>
<evidence type="ECO:0000256" key="1">
    <source>
        <dbReference type="ARBA" id="ARBA00004300"/>
    </source>
</evidence>
<dbReference type="PANTHER" id="PTHR21553">
    <property type="entry name" value="ALMS1-RELATED"/>
    <property type="match status" value="1"/>
</dbReference>
<reference evidence="7" key="2">
    <citation type="submission" date="2020-05" db="UniProtKB">
        <authorList>
            <consortium name="Ensembl"/>
        </authorList>
    </citation>
    <scope>IDENTIFICATION</scope>
</reference>
<evidence type="ECO:0000256" key="3">
    <source>
        <dbReference type="ARBA" id="ARBA00023212"/>
    </source>
</evidence>
<feature type="region of interest" description="Disordered" evidence="5">
    <location>
        <begin position="354"/>
        <end position="387"/>
    </location>
</feature>
<feature type="domain" description="ALMS motif" evidence="6">
    <location>
        <begin position="1646"/>
        <end position="1780"/>
    </location>
</feature>
<feature type="region of interest" description="Disordered" evidence="5">
    <location>
        <begin position="1084"/>
        <end position="1105"/>
    </location>
</feature>
<feature type="coiled-coil region" evidence="4">
    <location>
        <begin position="22"/>
        <end position="77"/>
    </location>
</feature>
<reference evidence="7" key="1">
    <citation type="journal article" date="2010" name="Science">
        <title>The genome of the Western clawed frog Xenopus tropicalis.</title>
        <authorList>
            <person name="Hellsten U."/>
            <person name="Harland R.M."/>
            <person name="Gilchrist M.J."/>
            <person name="Hendrix D."/>
            <person name="Jurka J."/>
            <person name="Kapitonov V."/>
            <person name="Ovcharenko I."/>
            <person name="Putnam N.H."/>
            <person name="Shu S."/>
            <person name="Taher L."/>
            <person name="Blitz I.L."/>
            <person name="Blumberg B."/>
            <person name="Dichmann D.S."/>
            <person name="Dubchak I."/>
            <person name="Amaya E."/>
            <person name="Detter J.C."/>
            <person name="Fletcher R."/>
            <person name="Gerhard D.S."/>
            <person name="Goodstein D."/>
            <person name="Graves T."/>
            <person name="Grigoriev I.V."/>
            <person name="Grimwood J."/>
            <person name="Kawashima T."/>
            <person name="Lindquist E."/>
            <person name="Lucas S.M."/>
            <person name="Mead P.E."/>
            <person name="Mitros T."/>
            <person name="Ogino H."/>
            <person name="Ohta Y."/>
            <person name="Poliakov A.V."/>
            <person name="Pollet N."/>
            <person name="Robert J."/>
            <person name="Salamov A."/>
            <person name="Sater A.K."/>
            <person name="Schmutz J."/>
            <person name="Terry A."/>
            <person name="Vize P.D."/>
            <person name="Warren W.C."/>
            <person name="Wells D."/>
            <person name="Wills A."/>
            <person name="Wilson R.K."/>
            <person name="Zimmerman L.B."/>
            <person name="Zorn A.M."/>
            <person name="Grainger R."/>
            <person name="Grammer T."/>
            <person name="Khokha M.K."/>
            <person name="Richardson P.M."/>
            <person name="Rokhsar D.S."/>
        </authorList>
    </citation>
    <scope>NUCLEOTIDE SEQUENCE [LARGE SCALE GENOMIC DNA]</scope>
    <source>
        <strain evidence="7">Nigerian</strain>
    </source>
</reference>
<organism evidence="7">
    <name type="scientific">Xenopus tropicalis</name>
    <name type="common">Western clawed frog</name>
    <name type="synonym">Silurana tropicalis</name>
    <dbReference type="NCBI Taxonomy" id="8364"/>
    <lineage>
        <taxon>Eukaryota</taxon>
        <taxon>Metazoa</taxon>
        <taxon>Chordata</taxon>
        <taxon>Craniata</taxon>
        <taxon>Vertebrata</taxon>
        <taxon>Euteleostomi</taxon>
        <taxon>Amphibia</taxon>
        <taxon>Batrachia</taxon>
        <taxon>Anura</taxon>
        <taxon>Pipoidea</taxon>
        <taxon>Pipidae</taxon>
        <taxon>Xenopodinae</taxon>
        <taxon>Xenopus</taxon>
        <taxon>Silurana</taxon>
    </lineage>
</organism>